<dbReference type="InterPro" id="IPR007157">
    <property type="entry name" value="PspA_VIPP1"/>
</dbReference>
<organism evidence="3">
    <name type="scientific">marine metagenome</name>
    <dbReference type="NCBI Taxonomy" id="408172"/>
    <lineage>
        <taxon>unclassified sequences</taxon>
        <taxon>metagenomes</taxon>
        <taxon>ecological metagenomes</taxon>
    </lineage>
</organism>
<keyword evidence="2" id="KW-0175">Coiled coil</keyword>
<dbReference type="AlphaFoldDB" id="A0A381N9H8"/>
<comment type="similarity">
    <text evidence="1">Belongs to the PspA/Vipp/IM30 family.</text>
</comment>
<dbReference type="Pfam" id="PF04012">
    <property type="entry name" value="PspA_IM30"/>
    <property type="match status" value="1"/>
</dbReference>
<feature type="coiled-coil region" evidence="2">
    <location>
        <begin position="169"/>
        <end position="222"/>
    </location>
</feature>
<name>A0A381N9H8_9ZZZZ</name>
<dbReference type="EMBL" id="UINC01000209">
    <property type="protein sequence ID" value="SUZ51165.1"/>
    <property type="molecule type" value="Genomic_DNA"/>
</dbReference>
<evidence type="ECO:0000256" key="1">
    <source>
        <dbReference type="ARBA" id="ARBA00043985"/>
    </source>
</evidence>
<protein>
    <recommendedName>
        <fullName evidence="4">PspA/IM30 family protein</fullName>
    </recommendedName>
</protein>
<gene>
    <name evidence="3" type="ORF">METZ01_LOCUS4019</name>
</gene>
<dbReference type="PANTHER" id="PTHR31088">
    <property type="entry name" value="MEMBRANE-ASSOCIATED PROTEIN VIPP1, CHLOROPLASTIC"/>
    <property type="match status" value="1"/>
</dbReference>
<accession>A0A381N9H8</accession>
<feature type="coiled-coil region" evidence="2">
    <location>
        <begin position="101"/>
        <end position="135"/>
    </location>
</feature>
<reference evidence="3" key="1">
    <citation type="submission" date="2018-05" db="EMBL/GenBank/DDBJ databases">
        <authorList>
            <person name="Lanie J.A."/>
            <person name="Ng W.-L."/>
            <person name="Kazmierczak K.M."/>
            <person name="Andrzejewski T.M."/>
            <person name="Davidsen T.M."/>
            <person name="Wayne K.J."/>
            <person name="Tettelin H."/>
            <person name="Glass J.I."/>
            <person name="Rusch D."/>
            <person name="Podicherti R."/>
            <person name="Tsui H.-C.T."/>
            <person name="Winkler M.E."/>
        </authorList>
    </citation>
    <scope>NUCLEOTIDE SEQUENCE</scope>
</reference>
<proteinExistence type="inferred from homology"/>
<evidence type="ECO:0000313" key="3">
    <source>
        <dbReference type="EMBL" id="SUZ51165.1"/>
    </source>
</evidence>
<evidence type="ECO:0008006" key="4">
    <source>
        <dbReference type="Google" id="ProtNLM"/>
    </source>
</evidence>
<evidence type="ECO:0000256" key="2">
    <source>
        <dbReference type="SAM" id="Coils"/>
    </source>
</evidence>
<dbReference type="PANTHER" id="PTHR31088:SF6">
    <property type="entry name" value="PHAGE SHOCK PROTEIN A"/>
    <property type="match status" value="1"/>
</dbReference>
<sequence>MGILLRLFNLFRANANDMLDKAEDPEKMLQQTLSDFEVQKRKAKQQMTEALALQKRFERDTEKEYKEAEKWEQKAILAVQNEKDHLAKEALTRKKEHTFRAADFEKQLEMHRSNAEALRSSYQTMEDKIDEIKRKKGLLSVKQKQAEAQEQIFLTMEGLGDTSGAMETIARVEEKVENMQARAEAYQEIGMESDKGSLENKFEELEHDSSDMELELLELKKRAALPAPDEETDKKQ</sequence>